<dbReference type="Pfam" id="PF02577">
    <property type="entry name" value="BFN_dom"/>
    <property type="match status" value="1"/>
</dbReference>
<feature type="domain" description="BFN" evidence="4">
    <location>
        <begin position="126"/>
        <end position="261"/>
    </location>
</feature>
<dbReference type="GO" id="GO:0005634">
    <property type="term" value="C:nucleus"/>
    <property type="evidence" value="ECO:0000318"/>
    <property type="project" value="GO_Central"/>
</dbReference>
<dbReference type="OMA" id="DKGECPD"/>
<keyword evidence="5" id="KW-1185">Reference proteome</keyword>
<dbReference type="InterPro" id="IPR036104">
    <property type="entry name" value="BFN_sf"/>
</dbReference>
<comment type="function">
    <text evidence="3">Bifunctional nuclease with both RNase and DNase activities. Involved in basal defense response. Participates in abscisic acid-derived callose deposition following infection by a necrotrophic pathogen.</text>
</comment>
<dbReference type="InParanoid" id="A0A1U8AH14"/>
<dbReference type="InterPro" id="IPR003729">
    <property type="entry name" value="Bi_nuclease_dom"/>
</dbReference>
<keyword evidence="2" id="KW-0378">Hydrolase</keyword>
<keyword evidence="2" id="KW-0540">Nuclease</keyword>
<gene>
    <name evidence="6" type="primary">LOC104604321</name>
</gene>
<organism evidence="5 6">
    <name type="scientific">Nelumbo nucifera</name>
    <name type="common">Sacred lotus</name>
    <dbReference type="NCBI Taxonomy" id="4432"/>
    <lineage>
        <taxon>Eukaryota</taxon>
        <taxon>Viridiplantae</taxon>
        <taxon>Streptophyta</taxon>
        <taxon>Embryophyta</taxon>
        <taxon>Tracheophyta</taxon>
        <taxon>Spermatophyta</taxon>
        <taxon>Magnoliopsida</taxon>
        <taxon>Proteales</taxon>
        <taxon>Nelumbonaceae</taxon>
        <taxon>Nelumbo</taxon>
    </lineage>
</organism>
<dbReference type="PANTHER" id="PTHR15160:SF1">
    <property type="entry name" value="VON HIPPEL-LINDAU DISEASE TUMOR SUPPRESSOR"/>
    <property type="match status" value="1"/>
</dbReference>
<evidence type="ECO:0000256" key="1">
    <source>
        <dbReference type="ARBA" id="ARBA00009095"/>
    </source>
</evidence>
<evidence type="ECO:0000313" key="5">
    <source>
        <dbReference type="Proteomes" id="UP000189703"/>
    </source>
</evidence>
<comment type="similarity">
    <text evidence="1">Belongs to the bifunctional nuclease family.</text>
</comment>
<evidence type="ECO:0000256" key="3">
    <source>
        <dbReference type="ARBA" id="ARBA00025428"/>
    </source>
</evidence>
<dbReference type="eggNOG" id="ENOG502QT0P">
    <property type="taxonomic scope" value="Eukaryota"/>
</dbReference>
<proteinExistence type="inferred from homology"/>
<dbReference type="PROSITE" id="PS51658">
    <property type="entry name" value="BFN"/>
    <property type="match status" value="1"/>
</dbReference>
<dbReference type="SUPFAM" id="SSF103256">
    <property type="entry name" value="Hypothetical protein TM0160"/>
    <property type="match status" value="1"/>
</dbReference>
<sequence length="373" mass="42102">MLGIQFHVRTLFGMGASSIDQANAGRSISNSLSCSSSPLSFQLGCQTRKSHGSKSFVIYCKASRRSFGGKSNNDGKERDGEYLEAFIMVSETTRHYQLRRQGFVEETKWQSSGQLLPFPIKGNQSKADLHLVGHGFLRRFQNPTIFLKVSCDGDFLLPIIVGEFAVEKLIDAFKEDINGHSPDQFQFVRNLVEKLDYEVKMVRITERVVNTYYARIYFSKPGEKLLLSVDARPSDAINIAKRCKVPIYVNRQIVLSDAIRILYGAPRGNNVKSVYDVSLDSAADGPDLLAGELNMVKNMNLAVKEESNVERQTLKALGIKQRTLGAYYFVFLIGCFPLKWSQRNHNPAEHDRTLCIFQRMVCTAPMNRNVFTM</sequence>
<dbReference type="OrthoDB" id="566255at2759"/>
<dbReference type="KEGG" id="nnu:104604321"/>
<evidence type="ECO:0000259" key="4">
    <source>
        <dbReference type="PROSITE" id="PS51658"/>
    </source>
</evidence>
<evidence type="ECO:0000313" key="6">
    <source>
        <dbReference type="RefSeq" id="XP_010266916.1"/>
    </source>
</evidence>
<dbReference type="Gene3D" id="3.10.690.10">
    <property type="entry name" value="Bifunctional nuclease domain"/>
    <property type="match status" value="1"/>
</dbReference>
<dbReference type="GO" id="GO:0030891">
    <property type="term" value="C:VCB complex"/>
    <property type="evidence" value="ECO:0000318"/>
    <property type="project" value="GO_Central"/>
</dbReference>
<accession>A0A1U8AH14</accession>
<reference evidence="6" key="1">
    <citation type="submission" date="2025-08" db="UniProtKB">
        <authorList>
            <consortium name="RefSeq"/>
        </authorList>
    </citation>
    <scope>IDENTIFICATION</scope>
</reference>
<dbReference type="Proteomes" id="UP000189703">
    <property type="component" value="Unplaced"/>
</dbReference>
<dbReference type="AlphaFoldDB" id="A0A1U8AH14"/>
<dbReference type="GO" id="GO:0016567">
    <property type="term" value="P:protein ubiquitination"/>
    <property type="evidence" value="ECO:0000318"/>
    <property type="project" value="GO_Central"/>
</dbReference>
<dbReference type="FunCoup" id="A0A1U8AH14">
    <property type="interactions" value="32"/>
</dbReference>
<evidence type="ECO:0000256" key="2">
    <source>
        <dbReference type="ARBA" id="ARBA00022722"/>
    </source>
</evidence>
<dbReference type="STRING" id="4432.A0A1U8AH14"/>
<dbReference type="GO" id="GO:0004518">
    <property type="term" value="F:nuclease activity"/>
    <property type="evidence" value="ECO:0007669"/>
    <property type="project" value="UniProtKB-UniRule"/>
</dbReference>
<name>A0A1U8AH14_NELNU</name>
<protein>
    <submittedName>
        <fullName evidence="6">Bifunctional nuclease 2 isoform X1</fullName>
    </submittedName>
</protein>
<dbReference type="RefSeq" id="XP_010266916.1">
    <property type="nucleotide sequence ID" value="XM_010268614.2"/>
</dbReference>
<dbReference type="GeneID" id="104604321"/>
<dbReference type="PANTHER" id="PTHR15160">
    <property type="entry name" value="VON HIPPEL-LINDAU PROTEIN"/>
    <property type="match status" value="1"/>
</dbReference>